<reference evidence="7 8" key="1">
    <citation type="submission" date="2019-03" db="EMBL/GenBank/DDBJ databases">
        <title>Genome Sequencing and Assembly of Various Microbes Isolated from Partially Reclaimed Soil and Acid Mine Drainage (AMD) Site.</title>
        <authorList>
            <person name="Steinbock B."/>
            <person name="Bechtold R."/>
            <person name="Sevigny J.L."/>
            <person name="Thomas D."/>
            <person name="Cuthill L.R."/>
            <person name="Aveiro Johannsen E.J."/>
            <person name="Thomas K."/>
            <person name="Ghosh A."/>
        </authorList>
    </citation>
    <scope>NUCLEOTIDE SEQUENCE [LARGE SCALE GENOMIC DNA]</scope>
    <source>
        <strain evidence="7 8">S-A1</strain>
    </source>
</reference>
<evidence type="ECO:0000313" key="8">
    <source>
        <dbReference type="Proteomes" id="UP000294621"/>
    </source>
</evidence>
<name>A0A4R5XQB7_9MICC</name>
<dbReference type="EMBL" id="SMZQ01000010">
    <property type="protein sequence ID" value="TDL33743.1"/>
    <property type="molecule type" value="Genomic_DNA"/>
</dbReference>
<sequence length="541" mass="58901">MANISKQTAINDTGIKTPTDAAEASGAGQGNSKPLLHALGVSKAFSGVYALKDVDFDLRPGEVHALLGPNGAGKSTLIKILDGVQPQDEGVVEVDGRERVQSDIATVFQELSLVPTLSVAQNIFLGNELRNAFGMVQKKKMNAVAKELIDSLGLHLPSGELVENLSVASRQLVEIAKAVHRDARVLVLDEPTSTLTKADQLLLFNSIRDIQKSGVGIIYVTHRLTEVFELADRVTIIRDGRKVLTADVADLEMGSLVREITGAEPQEPGPPKEAFDRFAHPELLASSSGGPKLEVTELAGDRFSEISFTAEAGRIVGIAGLIGTGRTELLETIGGMRRSTAGEIRLNGRTVSFKHPWQALSAGVALVPEDRHRSGLVMQHSIQRNLALAHYKSLRKGGLVDNRAARSLISGLVETLQVKTNSIDSPVQTLSGGNQQKVVFAKWLQPGMHLLLLDEPTQGVDVRARQEIYRVIHRFAEEGAAIIVASSDFVELQELCDEIYFMTSTSMSEPEKVTPDITDQYIYSRLNERVRESHERDHQQL</sequence>
<dbReference type="Proteomes" id="UP000294621">
    <property type="component" value="Unassembled WGS sequence"/>
</dbReference>
<evidence type="ECO:0000256" key="4">
    <source>
        <dbReference type="ARBA" id="ARBA00022840"/>
    </source>
</evidence>
<dbReference type="Pfam" id="PF00005">
    <property type="entry name" value="ABC_tran"/>
    <property type="match status" value="2"/>
</dbReference>
<gene>
    <name evidence="7" type="ORF">E2R57_17750</name>
</gene>
<evidence type="ECO:0000256" key="5">
    <source>
        <dbReference type="SAM" id="MobiDB-lite"/>
    </source>
</evidence>
<dbReference type="PROSITE" id="PS00211">
    <property type="entry name" value="ABC_TRANSPORTER_1"/>
    <property type="match status" value="1"/>
</dbReference>
<keyword evidence="3" id="KW-0547">Nucleotide-binding</keyword>
<dbReference type="InterPro" id="IPR003439">
    <property type="entry name" value="ABC_transporter-like_ATP-bd"/>
</dbReference>
<dbReference type="Gene3D" id="3.40.50.300">
    <property type="entry name" value="P-loop containing nucleotide triphosphate hydrolases"/>
    <property type="match status" value="2"/>
</dbReference>
<dbReference type="GO" id="GO:0005524">
    <property type="term" value="F:ATP binding"/>
    <property type="evidence" value="ECO:0007669"/>
    <property type="project" value="UniProtKB-KW"/>
</dbReference>
<dbReference type="SUPFAM" id="SSF52540">
    <property type="entry name" value="P-loop containing nucleoside triphosphate hydrolases"/>
    <property type="match status" value="2"/>
</dbReference>
<dbReference type="CDD" id="cd03215">
    <property type="entry name" value="ABC_Carb_Monos_II"/>
    <property type="match status" value="1"/>
</dbReference>
<dbReference type="RefSeq" id="WP_133351273.1">
    <property type="nucleotide sequence ID" value="NZ_SMZQ01000010.1"/>
</dbReference>
<evidence type="ECO:0000259" key="6">
    <source>
        <dbReference type="PROSITE" id="PS50893"/>
    </source>
</evidence>
<feature type="region of interest" description="Disordered" evidence="5">
    <location>
        <begin position="1"/>
        <end position="29"/>
    </location>
</feature>
<evidence type="ECO:0000256" key="2">
    <source>
        <dbReference type="ARBA" id="ARBA00022737"/>
    </source>
</evidence>
<dbReference type="InterPro" id="IPR050107">
    <property type="entry name" value="ABC_carbohydrate_import_ATPase"/>
</dbReference>
<keyword evidence="4 7" id="KW-0067">ATP-binding</keyword>
<keyword evidence="2" id="KW-0677">Repeat</keyword>
<dbReference type="PANTHER" id="PTHR43790">
    <property type="entry name" value="CARBOHYDRATE TRANSPORT ATP-BINDING PROTEIN MG119-RELATED"/>
    <property type="match status" value="1"/>
</dbReference>
<organism evidence="7 8">
    <name type="scientific">Arthrobacter nitrophenolicus</name>
    <dbReference type="NCBI Taxonomy" id="683150"/>
    <lineage>
        <taxon>Bacteria</taxon>
        <taxon>Bacillati</taxon>
        <taxon>Actinomycetota</taxon>
        <taxon>Actinomycetes</taxon>
        <taxon>Micrococcales</taxon>
        <taxon>Micrococcaceae</taxon>
        <taxon>Arthrobacter</taxon>
    </lineage>
</organism>
<keyword evidence="1" id="KW-0813">Transport</keyword>
<dbReference type="InterPro" id="IPR027417">
    <property type="entry name" value="P-loop_NTPase"/>
</dbReference>
<dbReference type="InterPro" id="IPR017871">
    <property type="entry name" value="ABC_transporter-like_CS"/>
</dbReference>
<evidence type="ECO:0000313" key="7">
    <source>
        <dbReference type="EMBL" id="TDL33743.1"/>
    </source>
</evidence>
<dbReference type="PANTHER" id="PTHR43790:SF9">
    <property type="entry name" value="GALACTOFURANOSE TRANSPORTER ATP-BINDING PROTEIN YTFR"/>
    <property type="match status" value="1"/>
</dbReference>
<dbReference type="CDD" id="cd03216">
    <property type="entry name" value="ABC_Carb_Monos_I"/>
    <property type="match status" value="1"/>
</dbReference>
<feature type="domain" description="ABC transporter" evidence="6">
    <location>
        <begin position="279"/>
        <end position="529"/>
    </location>
</feature>
<dbReference type="PROSITE" id="PS50893">
    <property type="entry name" value="ABC_TRANSPORTER_2"/>
    <property type="match status" value="2"/>
</dbReference>
<dbReference type="SMART" id="SM00382">
    <property type="entry name" value="AAA"/>
    <property type="match status" value="2"/>
</dbReference>
<dbReference type="InterPro" id="IPR003593">
    <property type="entry name" value="AAA+_ATPase"/>
</dbReference>
<accession>A0A4R5XQB7</accession>
<dbReference type="GO" id="GO:0016887">
    <property type="term" value="F:ATP hydrolysis activity"/>
    <property type="evidence" value="ECO:0007669"/>
    <property type="project" value="InterPro"/>
</dbReference>
<comment type="caution">
    <text evidence="7">The sequence shown here is derived from an EMBL/GenBank/DDBJ whole genome shotgun (WGS) entry which is preliminary data.</text>
</comment>
<feature type="domain" description="ABC transporter" evidence="6">
    <location>
        <begin position="36"/>
        <end position="264"/>
    </location>
</feature>
<dbReference type="AlphaFoldDB" id="A0A4R5XQB7"/>
<proteinExistence type="predicted"/>
<feature type="compositionally biased region" description="Polar residues" evidence="5">
    <location>
        <begin position="1"/>
        <end position="16"/>
    </location>
</feature>
<protein>
    <submittedName>
        <fullName evidence="7">Sugar ABC transporter ATP-binding protein</fullName>
    </submittedName>
</protein>
<dbReference type="OrthoDB" id="39350at2"/>
<evidence type="ECO:0000256" key="3">
    <source>
        <dbReference type="ARBA" id="ARBA00022741"/>
    </source>
</evidence>
<evidence type="ECO:0000256" key="1">
    <source>
        <dbReference type="ARBA" id="ARBA00022448"/>
    </source>
</evidence>